<dbReference type="SUPFAM" id="SSF88713">
    <property type="entry name" value="Glycoside hydrolase/deacetylase"/>
    <property type="match status" value="1"/>
</dbReference>
<dbReference type="PANTHER" id="PTHR10587">
    <property type="entry name" value="GLYCOSYL TRANSFERASE-RELATED"/>
    <property type="match status" value="1"/>
</dbReference>
<keyword evidence="1" id="KW-0479">Metal-binding</keyword>
<evidence type="ECO:0000256" key="2">
    <source>
        <dbReference type="ARBA" id="ARBA00022801"/>
    </source>
</evidence>
<dbReference type="InterPro" id="IPR001434">
    <property type="entry name" value="OmcB-like_DUF11"/>
</dbReference>
<proteinExistence type="predicted"/>
<dbReference type="InterPro" id="IPR002509">
    <property type="entry name" value="NODB_dom"/>
</dbReference>
<evidence type="ECO:0000313" key="6">
    <source>
        <dbReference type="Proteomes" id="UP001521150"/>
    </source>
</evidence>
<accession>A0ABS8ZHF1</accession>
<keyword evidence="6" id="KW-1185">Reference proteome</keyword>
<name>A0ABS8ZHF1_9PSEU</name>
<reference evidence="5 6" key="1">
    <citation type="submission" date="2021-12" db="EMBL/GenBank/DDBJ databases">
        <title>Genome sequence of Kibdelosporangium philippinense ATCC 49844.</title>
        <authorList>
            <person name="Fedorov E.A."/>
            <person name="Omeragic M."/>
            <person name="Shalygina K.F."/>
            <person name="Maclea K.S."/>
        </authorList>
    </citation>
    <scope>NUCLEOTIDE SEQUENCE [LARGE SCALE GENOMIC DNA]</scope>
    <source>
        <strain evidence="5 6">ATCC 49844</strain>
    </source>
</reference>
<keyword evidence="2" id="KW-0378">Hydrolase</keyword>
<evidence type="ECO:0000256" key="3">
    <source>
        <dbReference type="SAM" id="SignalP"/>
    </source>
</evidence>
<dbReference type="InterPro" id="IPR050248">
    <property type="entry name" value="Polysacc_deacetylase_ArnD"/>
</dbReference>
<dbReference type="EMBL" id="JAJVCN010000002">
    <property type="protein sequence ID" value="MCE7007253.1"/>
    <property type="molecule type" value="Genomic_DNA"/>
</dbReference>
<dbReference type="Pfam" id="PF01522">
    <property type="entry name" value="Polysacc_deac_1"/>
    <property type="match status" value="1"/>
</dbReference>
<sequence length="304" mass="32734">MIRSVVGAAVLLLAVSIPANAAQPLTVSVNHAPSHFLPGMIAAYATITVTNPGRSSATGTVTVSDTLPAGLTATAVAGEGWTCTATTCQRSDALPPRSSYPPIRVVVNVAADVPDQLVNTVTVNDIKRTDVIPARDACPNGWAPEQTISYGRSDSGVRNPQRADGCTLQDVVWNAEPFRGKADFLSTVDKAAAQFRLNAHQRLAVLAAAARSDVGTKPQIDNSCDRRIAFTFDDGTSIYRPELLKTLREKQVHGVFFDNGVRVEANPQWARFQAREGHVELNHTYSHVHMDQLTPEQNREEGTA</sequence>
<gene>
    <name evidence="5" type="ORF">LWC34_31185</name>
</gene>
<dbReference type="Gene3D" id="3.20.20.370">
    <property type="entry name" value="Glycoside hydrolase/deacetylase"/>
    <property type="match status" value="1"/>
</dbReference>
<dbReference type="PANTHER" id="PTHR10587:SF133">
    <property type="entry name" value="CHITIN DEACETYLASE 1-RELATED"/>
    <property type="match status" value="1"/>
</dbReference>
<dbReference type="Pfam" id="PF01345">
    <property type="entry name" value="DUF11"/>
    <property type="match status" value="1"/>
</dbReference>
<evidence type="ECO:0000259" key="4">
    <source>
        <dbReference type="PROSITE" id="PS51677"/>
    </source>
</evidence>
<comment type="caution">
    <text evidence="5">The sequence shown here is derived from an EMBL/GenBank/DDBJ whole genome shotgun (WGS) entry which is preliminary data.</text>
</comment>
<dbReference type="CDD" id="cd10917">
    <property type="entry name" value="CE4_NodB_like_6s_7s"/>
    <property type="match status" value="1"/>
</dbReference>
<feature type="chain" id="PRO_5045483392" evidence="3">
    <location>
        <begin position="22"/>
        <end position="304"/>
    </location>
</feature>
<dbReference type="PROSITE" id="PS51677">
    <property type="entry name" value="NODB"/>
    <property type="match status" value="1"/>
</dbReference>
<keyword evidence="3" id="KW-0732">Signal</keyword>
<dbReference type="Proteomes" id="UP001521150">
    <property type="component" value="Unassembled WGS sequence"/>
</dbReference>
<evidence type="ECO:0000313" key="5">
    <source>
        <dbReference type="EMBL" id="MCE7007253.1"/>
    </source>
</evidence>
<feature type="domain" description="NodB homology" evidence="4">
    <location>
        <begin position="226"/>
        <end position="304"/>
    </location>
</feature>
<dbReference type="RefSeq" id="WP_233728630.1">
    <property type="nucleotide sequence ID" value="NZ_JAJVCN010000002.1"/>
</dbReference>
<protein>
    <submittedName>
        <fullName evidence="5">Polysaccharide deacetylase family protein</fullName>
    </submittedName>
</protein>
<evidence type="ECO:0000256" key="1">
    <source>
        <dbReference type="ARBA" id="ARBA00022723"/>
    </source>
</evidence>
<dbReference type="InterPro" id="IPR011330">
    <property type="entry name" value="Glyco_hydro/deAcase_b/a-brl"/>
</dbReference>
<organism evidence="5 6">
    <name type="scientific">Kibdelosporangium philippinense</name>
    <dbReference type="NCBI Taxonomy" id="211113"/>
    <lineage>
        <taxon>Bacteria</taxon>
        <taxon>Bacillati</taxon>
        <taxon>Actinomycetota</taxon>
        <taxon>Actinomycetes</taxon>
        <taxon>Pseudonocardiales</taxon>
        <taxon>Pseudonocardiaceae</taxon>
        <taxon>Kibdelosporangium</taxon>
    </lineage>
</organism>
<feature type="signal peptide" evidence="3">
    <location>
        <begin position="1"/>
        <end position="21"/>
    </location>
</feature>